<dbReference type="RefSeq" id="WP_209884556.1">
    <property type="nucleotide sequence ID" value="NZ_JAGGMR010000001.1"/>
</dbReference>
<protein>
    <submittedName>
        <fullName evidence="1">Uncharacterized protein</fullName>
    </submittedName>
</protein>
<evidence type="ECO:0000313" key="1">
    <source>
        <dbReference type="EMBL" id="MBP2187754.1"/>
    </source>
</evidence>
<accession>A0ABS4Q7T3</accession>
<comment type="caution">
    <text evidence="1">The sequence shown here is derived from an EMBL/GenBank/DDBJ whole genome shotgun (WGS) entry which is preliminary data.</text>
</comment>
<name>A0ABS4Q7T3_9NOCA</name>
<reference evidence="1 2" key="1">
    <citation type="submission" date="2021-03" db="EMBL/GenBank/DDBJ databases">
        <title>Sequencing the genomes of 1000 actinobacteria strains.</title>
        <authorList>
            <person name="Klenk H.-P."/>
        </authorList>
    </citation>
    <scope>NUCLEOTIDE SEQUENCE [LARGE SCALE GENOMIC DNA]</scope>
    <source>
        <strain evidence="1 2">DSM 45516</strain>
    </source>
</reference>
<sequence length="260" mass="29149">MESSVGVHDLVIARYTESLDWVLDVPEMYRVHIYDKGAGPVSAAVRARAETFVSLRNAGRESDTYLTHMLEYGPGAGEFTVLSQGDPFEHSPDFLKLLAEPEGWSDVQPLSWCWKEQIGYPPAALLTPEQSLVPGLRVRPELFSLSTFQPLEWVDSGAEGIGRGYRELHRLAEGVNMCAHFLDMCELPDIAESAERHLVGRHSYGAILAVRNHLIEKVPERALVRLRQAAFGSTVHGYFCERLWMHIFGEDFLFPARAPG</sequence>
<evidence type="ECO:0000313" key="2">
    <source>
        <dbReference type="Proteomes" id="UP001519325"/>
    </source>
</evidence>
<organism evidence="1 2">
    <name type="scientific">Nocardia goodfellowii</name>
    <dbReference type="NCBI Taxonomy" id="882446"/>
    <lineage>
        <taxon>Bacteria</taxon>
        <taxon>Bacillati</taxon>
        <taxon>Actinomycetota</taxon>
        <taxon>Actinomycetes</taxon>
        <taxon>Mycobacteriales</taxon>
        <taxon>Nocardiaceae</taxon>
        <taxon>Nocardia</taxon>
    </lineage>
</organism>
<gene>
    <name evidence="1" type="ORF">BJ987_000655</name>
</gene>
<dbReference type="Proteomes" id="UP001519325">
    <property type="component" value="Unassembled WGS sequence"/>
</dbReference>
<proteinExistence type="predicted"/>
<keyword evidence="2" id="KW-1185">Reference proteome</keyword>
<dbReference type="EMBL" id="JAGGMR010000001">
    <property type="protein sequence ID" value="MBP2187754.1"/>
    <property type="molecule type" value="Genomic_DNA"/>
</dbReference>